<organism evidence="1 2">
    <name type="scientific">Vreelandella titanicae</name>
    <dbReference type="NCBI Taxonomy" id="664683"/>
    <lineage>
        <taxon>Bacteria</taxon>
        <taxon>Pseudomonadati</taxon>
        <taxon>Pseudomonadota</taxon>
        <taxon>Gammaproteobacteria</taxon>
        <taxon>Oceanospirillales</taxon>
        <taxon>Halomonadaceae</taxon>
        <taxon>Vreelandella</taxon>
    </lineage>
</organism>
<protein>
    <submittedName>
        <fullName evidence="1">Phosphoheptose isomerase</fullName>
        <ecNumber evidence="1">5.3.1.28</ecNumber>
    </submittedName>
</protein>
<reference evidence="1 2" key="1">
    <citation type="submission" date="2019-12" db="EMBL/GenBank/DDBJ databases">
        <title>Genome sequencing and assembly of endphytes of Porphyra tenera.</title>
        <authorList>
            <person name="Park J.M."/>
            <person name="Shin R."/>
            <person name="Jo S.H."/>
        </authorList>
    </citation>
    <scope>NUCLEOTIDE SEQUENCE [LARGE SCALE GENOMIC DNA]</scope>
    <source>
        <strain evidence="1 2">GPM3</strain>
    </source>
</reference>
<evidence type="ECO:0000313" key="2">
    <source>
        <dbReference type="Proteomes" id="UP000509761"/>
    </source>
</evidence>
<dbReference type="EC" id="5.3.1.28" evidence="1"/>
<keyword evidence="1" id="KW-0413">Isomerase</keyword>
<dbReference type="AlphaFoldDB" id="A0AAP9SYZ1"/>
<dbReference type="Proteomes" id="UP000509761">
    <property type="component" value="Chromosome"/>
</dbReference>
<accession>A0AAP9SYZ1</accession>
<gene>
    <name evidence="1" type="ORF">FX987_00140</name>
</gene>
<proteinExistence type="predicted"/>
<evidence type="ECO:0000313" key="1">
    <source>
        <dbReference type="EMBL" id="QKS22398.1"/>
    </source>
</evidence>
<dbReference type="Gene3D" id="3.40.50.10490">
    <property type="entry name" value="Glucose-6-phosphate isomerase like protein, domain 1"/>
    <property type="match status" value="1"/>
</dbReference>
<dbReference type="EMBL" id="CP054580">
    <property type="protein sequence ID" value="QKS22398.1"/>
    <property type="molecule type" value="Genomic_DNA"/>
</dbReference>
<keyword evidence="2" id="KW-1185">Reference proteome</keyword>
<dbReference type="GO" id="GO:0016853">
    <property type="term" value="F:isomerase activity"/>
    <property type="evidence" value="ECO:0007669"/>
    <property type="project" value="UniProtKB-KW"/>
</dbReference>
<name>A0AAP9SYZ1_9GAMM</name>
<sequence>MQALESLLLNKGALTSIERATGLLIATFERKGRVHSCGGGGQCAMHFAEELAETTLENRWCCLRFRAIWKDPLQHTVGLSLVGFMKQTDERGYFCKSSGSNGSDCDPRCP</sequence>